<name>A0ABT9UZT0_9BACL</name>
<dbReference type="InterPro" id="IPR020568">
    <property type="entry name" value="Ribosomal_Su5_D2-typ_SF"/>
</dbReference>
<dbReference type="InterPro" id="IPR001208">
    <property type="entry name" value="MCM_dom"/>
</dbReference>
<reference evidence="5 6" key="1">
    <citation type="submission" date="2023-07" db="EMBL/GenBank/DDBJ databases">
        <title>Genomic Encyclopedia of Type Strains, Phase IV (KMG-IV): sequencing the most valuable type-strain genomes for metagenomic binning, comparative biology and taxonomic classification.</title>
        <authorList>
            <person name="Goeker M."/>
        </authorList>
    </citation>
    <scope>NUCLEOTIDE SEQUENCE [LARGE SCALE GENOMIC DNA]</scope>
    <source>
        <strain evidence="5 6">DSM 23948</strain>
    </source>
</reference>
<sequence length="508" mass="55791">MASVVYCFGISGIEGRLVEVETDTMVGIPSVSIVGLGDKAVKEARERLEAAITHSGFSFPFQKVVFNLAPSDMKKTGTHYDLAMAIGLLTRTGQLQGVSINKTGFIGELSLNANIRPVSGVLPMVLKAKEAGLRRVILATDNIREASLVKGIEIIGFQTLSEVVHFLSGRTPPPSAPPLENPPKAQSYHDFSDVKGQDLMTEYIAIAAAGGHNLLMIGPPGCGKSMLAKRIPTILPSMTEEESLEVTKIYSVANLLKDKGTLITKRPYRAPHHNASTNALIGGGSVAKPGEISLAHNGVLFLDEIAEFSKKTLDALRQPLEDQSVTITRVWGANTYPAHFMLVGAMNPCPCGYFGQEKCRCTDYEIVKYRQKLSGPILDRMDIQKYVAPVDLFAENEPSKSSAEIRHRVSTARKIQEERYQHIPSMNCNAQLTPALISKFCQLDRESTDLLRKAYDRFRYSGRSLHKIIKVARTIADLEGAKDIRAPHMRKSILSRDLEKDKITFTGV</sequence>
<feature type="domain" description="AAA+ ATPase" evidence="4">
    <location>
        <begin position="210"/>
        <end position="391"/>
    </location>
</feature>
<dbReference type="InterPro" id="IPR000523">
    <property type="entry name" value="Mg_chelatse_chII-like_cat_dom"/>
</dbReference>
<keyword evidence="2" id="KW-0547">Nucleotide-binding</keyword>
<dbReference type="SMART" id="SM00382">
    <property type="entry name" value="AAA"/>
    <property type="match status" value="1"/>
</dbReference>
<dbReference type="PRINTS" id="PR01657">
    <property type="entry name" value="MCMFAMILY"/>
</dbReference>
<evidence type="ECO:0000256" key="2">
    <source>
        <dbReference type="ARBA" id="ARBA00022741"/>
    </source>
</evidence>
<evidence type="ECO:0000259" key="4">
    <source>
        <dbReference type="SMART" id="SM00382"/>
    </source>
</evidence>
<accession>A0ABT9UZT0</accession>
<dbReference type="Proteomes" id="UP001231362">
    <property type="component" value="Unassembled WGS sequence"/>
</dbReference>
<dbReference type="Gene3D" id="3.30.230.10">
    <property type="match status" value="1"/>
</dbReference>
<protein>
    <submittedName>
        <fullName evidence="5">Magnesium chelatase family protein</fullName>
    </submittedName>
</protein>
<dbReference type="InterPro" id="IPR014721">
    <property type="entry name" value="Ribsml_uS5_D2-typ_fold_subgr"/>
</dbReference>
<dbReference type="InterPro" id="IPR045006">
    <property type="entry name" value="CHLI-like"/>
</dbReference>
<evidence type="ECO:0000256" key="1">
    <source>
        <dbReference type="ARBA" id="ARBA00006354"/>
    </source>
</evidence>
<evidence type="ECO:0000313" key="5">
    <source>
        <dbReference type="EMBL" id="MDQ0154206.1"/>
    </source>
</evidence>
<dbReference type="NCBIfam" id="TIGR00368">
    <property type="entry name" value="YifB family Mg chelatase-like AAA ATPase"/>
    <property type="match status" value="1"/>
</dbReference>
<dbReference type="InterPro" id="IPR025158">
    <property type="entry name" value="Mg_chelat-rel_C"/>
</dbReference>
<comment type="caution">
    <text evidence="5">The sequence shown here is derived from an EMBL/GenBank/DDBJ whole genome shotgun (WGS) entry which is preliminary data.</text>
</comment>
<dbReference type="InterPro" id="IPR027417">
    <property type="entry name" value="P-loop_NTPase"/>
</dbReference>
<dbReference type="CDD" id="cd00009">
    <property type="entry name" value="AAA"/>
    <property type="match status" value="1"/>
</dbReference>
<dbReference type="Pfam" id="PF13541">
    <property type="entry name" value="ChlI"/>
    <property type="match status" value="1"/>
</dbReference>
<dbReference type="EMBL" id="JAUSTU010000002">
    <property type="protein sequence ID" value="MDQ0154206.1"/>
    <property type="molecule type" value="Genomic_DNA"/>
</dbReference>
<organism evidence="5 6">
    <name type="scientific">Anoxybacillus andreesenii</name>
    <dbReference type="NCBI Taxonomy" id="1325932"/>
    <lineage>
        <taxon>Bacteria</taxon>
        <taxon>Bacillati</taxon>
        <taxon>Bacillota</taxon>
        <taxon>Bacilli</taxon>
        <taxon>Bacillales</taxon>
        <taxon>Anoxybacillaceae</taxon>
        <taxon>Anoxybacillus</taxon>
    </lineage>
</organism>
<dbReference type="RefSeq" id="WP_307148822.1">
    <property type="nucleotide sequence ID" value="NZ_JAUSTU010000002.1"/>
</dbReference>
<evidence type="ECO:0000313" key="6">
    <source>
        <dbReference type="Proteomes" id="UP001231362"/>
    </source>
</evidence>
<proteinExistence type="inferred from homology"/>
<dbReference type="Pfam" id="PF01078">
    <property type="entry name" value="Mg_chelatase"/>
    <property type="match status" value="1"/>
</dbReference>
<dbReference type="Gene3D" id="3.40.50.300">
    <property type="entry name" value="P-loop containing nucleotide triphosphate hydrolases"/>
    <property type="match status" value="1"/>
</dbReference>
<dbReference type="InterPro" id="IPR004482">
    <property type="entry name" value="Mg_chelat-rel"/>
</dbReference>
<keyword evidence="6" id="KW-1185">Reference proteome</keyword>
<keyword evidence="3" id="KW-0067">ATP-binding</keyword>
<dbReference type="InterPro" id="IPR003593">
    <property type="entry name" value="AAA+_ATPase"/>
</dbReference>
<comment type="similarity">
    <text evidence="1">Belongs to the Mg-chelatase subunits D/I family. ComM subfamily.</text>
</comment>
<dbReference type="SUPFAM" id="SSF54211">
    <property type="entry name" value="Ribosomal protein S5 domain 2-like"/>
    <property type="match status" value="1"/>
</dbReference>
<dbReference type="PANTHER" id="PTHR32039">
    <property type="entry name" value="MAGNESIUM-CHELATASE SUBUNIT CHLI"/>
    <property type="match status" value="1"/>
</dbReference>
<evidence type="ECO:0000256" key="3">
    <source>
        <dbReference type="ARBA" id="ARBA00022840"/>
    </source>
</evidence>
<dbReference type="PANTHER" id="PTHR32039:SF7">
    <property type="entry name" value="COMPETENCE PROTEIN COMM"/>
    <property type="match status" value="1"/>
</dbReference>
<dbReference type="Pfam" id="PF13335">
    <property type="entry name" value="Mg_chelatase_C"/>
    <property type="match status" value="1"/>
</dbReference>
<gene>
    <name evidence="5" type="ORF">J2S07_000510</name>
</gene>
<dbReference type="SUPFAM" id="SSF52540">
    <property type="entry name" value="P-loop containing nucleoside triphosphate hydrolases"/>
    <property type="match status" value="1"/>
</dbReference>